<dbReference type="EMBL" id="GBXM01058583">
    <property type="protein sequence ID" value="JAH49994.1"/>
    <property type="molecule type" value="Transcribed_RNA"/>
</dbReference>
<protein>
    <submittedName>
        <fullName evidence="1">Uncharacterized protein</fullName>
    </submittedName>
</protein>
<name>A0A0E9T8I8_ANGAN</name>
<organism evidence="1">
    <name type="scientific">Anguilla anguilla</name>
    <name type="common">European freshwater eel</name>
    <name type="synonym">Muraena anguilla</name>
    <dbReference type="NCBI Taxonomy" id="7936"/>
    <lineage>
        <taxon>Eukaryota</taxon>
        <taxon>Metazoa</taxon>
        <taxon>Chordata</taxon>
        <taxon>Craniata</taxon>
        <taxon>Vertebrata</taxon>
        <taxon>Euteleostomi</taxon>
        <taxon>Actinopterygii</taxon>
        <taxon>Neopterygii</taxon>
        <taxon>Teleostei</taxon>
        <taxon>Anguilliformes</taxon>
        <taxon>Anguillidae</taxon>
        <taxon>Anguilla</taxon>
    </lineage>
</organism>
<proteinExistence type="predicted"/>
<evidence type="ECO:0000313" key="1">
    <source>
        <dbReference type="EMBL" id="JAH49994.1"/>
    </source>
</evidence>
<dbReference type="AlphaFoldDB" id="A0A0E9T8I8"/>
<sequence length="38" mass="4564">MWPWLCSGEAWIMFGWSISRVQRLSLRKLGQHLRFLAC</sequence>
<reference evidence="1" key="1">
    <citation type="submission" date="2014-11" db="EMBL/GenBank/DDBJ databases">
        <authorList>
            <person name="Amaro Gonzalez C."/>
        </authorList>
    </citation>
    <scope>NUCLEOTIDE SEQUENCE</scope>
</reference>
<accession>A0A0E9T8I8</accession>
<reference evidence="1" key="2">
    <citation type="journal article" date="2015" name="Fish Shellfish Immunol.">
        <title>Early steps in the European eel (Anguilla anguilla)-Vibrio vulnificus interaction in the gills: Role of the RtxA13 toxin.</title>
        <authorList>
            <person name="Callol A."/>
            <person name="Pajuelo D."/>
            <person name="Ebbesson L."/>
            <person name="Teles M."/>
            <person name="MacKenzie S."/>
            <person name="Amaro C."/>
        </authorList>
    </citation>
    <scope>NUCLEOTIDE SEQUENCE</scope>
</reference>